<dbReference type="EMBL" id="GL376610">
    <property type="status" value="NOT_ANNOTATED_CDS"/>
    <property type="molecule type" value="Genomic_DNA"/>
</dbReference>
<dbReference type="EnsemblProtists" id="PYU1_T012470">
    <property type="protein sequence ID" value="PYU1_T012470"/>
    <property type="gene ID" value="PYU1_G012444"/>
</dbReference>
<reference evidence="2" key="2">
    <citation type="submission" date="2010-04" db="EMBL/GenBank/DDBJ databases">
        <authorList>
            <person name="Buell R."/>
            <person name="Hamilton J."/>
            <person name="Hostetler J."/>
        </authorList>
    </citation>
    <scope>NUCLEOTIDE SEQUENCE [LARGE SCALE GENOMIC DNA]</scope>
    <source>
        <strain evidence="2">DAOM:BR144</strain>
    </source>
</reference>
<name>K3X5H1_GLOUD</name>
<dbReference type="Proteomes" id="UP000019132">
    <property type="component" value="Unassembled WGS sequence"/>
</dbReference>
<accession>K3X5H1</accession>
<proteinExistence type="predicted"/>
<keyword evidence="2" id="KW-1185">Reference proteome</keyword>
<sequence>MSGANEASKAVALVLAFLVPGIGTTIGEALVKLASLSMDMRENQELCDQVTERMRALYEEILRIENGGALRKNKRLSSFKNLCLSTRKKILWNDS</sequence>
<dbReference type="AlphaFoldDB" id="K3X5H1"/>
<evidence type="ECO:0000313" key="1">
    <source>
        <dbReference type="EnsemblProtists" id="PYU1_T012470"/>
    </source>
</evidence>
<organism evidence="1 2">
    <name type="scientific">Globisporangium ultimum (strain ATCC 200006 / CBS 805.95 / DAOM BR144)</name>
    <name type="common">Pythium ultimum</name>
    <dbReference type="NCBI Taxonomy" id="431595"/>
    <lineage>
        <taxon>Eukaryota</taxon>
        <taxon>Sar</taxon>
        <taxon>Stramenopiles</taxon>
        <taxon>Oomycota</taxon>
        <taxon>Peronosporomycetes</taxon>
        <taxon>Pythiales</taxon>
        <taxon>Pythiaceae</taxon>
        <taxon>Globisporangium</taxon>
    </lineage>
</organism>
<protein>
    <submittedName>
        <fullName evidence="1">Uncharacterized protein</fullName>
    </submittedName>
</protein>
<dbReference type="VEuPathDB" id="FungiDB:PYU1_G012444"/>
<reference evidence="1" key="3">
    <citation type="submission" date="2015-02" db="UniProtKB">
        <authorList>
            <consortium name="EnsemblProtists"/>
        </authorList>
    </citation>
    <scope>IDENTIFICATION</scope>
    <source>
        <strain evidence="1">DAOM BR144</strain>
    </source>
</reference>
<reference evidence="2" key="1">
    <citation type="journal article" date="2010" name="Genome Biol.">
        <title>Genome sequence of the necrotrophic plant pathogen Pythium ultimum reveals original pathogenicity mechanisms and effector repertoire.</title>
        <authorList>
            <person name="Levesque C.A."/>
            <person name="Brouwer H."/>
            <person name="Cano L."/>
            <person name="Hamilton J.P."/>
            <person name="Holt C."/>
            <person name="Huitema E."/>
            <person name="Raffaele S."/>
            <person name="Robideau G.P."/>
            <person name="Thines M."/>
            <person name="Win J."/>
            <person name="Zerillo M.M."/>
            <person name="Beakes G.W."/>
            <person name="Boore J.L."/>
            <person name="Busam D."/>
            <person name="Dumas B."/>
            <person name="Ferriera S."/>
            <person name="Fuerstenberg S.I."/>
            <person name="Gachon C.M."/>
            <person name="Gaulin E."/>
            <person name="Govers F."/>
            <person name="Grenville-Briggs L."/>
            <person name="Horner N."/>
            <person name="Hostetler J."/>
            <person name="Jiang R.H."/>
            <person name="Johnson J."/>
            <person name="Krajaejun T."/>
            <person name="Lin H."/>
            <person name="Meijer H.J."/>
            <person name="Moore B."/>
            <person name="Morris P."/>
            <person name="Phuntmart V."/>
            <person name="Puiu D."/>
            <person name="Shetty J."/>
            <person name="Stajich J.E."/>
            <person name="Tripathy S."/>
            <person name="Wawra S."/>
            <person name="van West P."/>
            <person name="Whitty B.R."/>
            <person name="Coutinho P.M."/>
            <person name="Henrissat B."/>
            <person name="Martin F."/>
            <person name="Thomas P.D."/>
            <person name="Tyler B.M."/>
            <person name="De Vries R.P."/>
            <person name="Kamoun S."/>
            <person name="Yandell M."/>
            <person name="Tisserat N."/>
            <person name="Buell C.R."/>
        </authorList>
    </citation>
    <scope>NUCLEOTIDE SEQUENCE</scope>
    <source>
        <strain evidence="2">DAOM:BR144</strain>
    </source>
</reference>
<dbReference type="HOGENOM" id="CLU_184813_0_0_1"/>
<dbReference type="InParanoid" id="K3X5H1"/>
<evidence type="ECO:0000313" key="2">
    <source>
        <dbReference type="Proteomes" id="UP000019132"/>
    </source>
</evidence>